<keyword evidence="1" id="KW-0732">Signal</keyword>
<evidence type="ECO:0000256" key="1">
    <source>
        <dbReference type="SAM" id="SignalP"/>
    </source>
</evidence>
<dbReference type="AlphaFoldDB" id="A0A7T0FZL9"/>
<evidence type="ECO:0000313" key="3">
    <source>
        <dbReference type="EMBL" id="QPJ60946.1"/>
    </source>
</evidence>
<name>A0A7T0FZL9_9BACT</name>
<evidence type="ECO:0000259" key="2">
    <source>
        <dbReference type="Pfam" id="PF07603"/>
    </source>
</evidence>
<evidence type="ECO:0000313" key="4">
    <source>
        <dbReference type="Proteomes" id="UP000594688"/>
    </source>
</evidence>
<accession>A0A7T0FZL9</accession>
<dbReference type="KEGG" id="nli:G3M70_03190"/>
<dbReference type="InterPro" id="IPR011460">
    <property type="entry name" value="Lcl_C"/>
</dbReference>
<gene>
    <name evidence="3" type="ORF">G3M70_03190</name>
</gene>
<reference evidence="3 4" key="1">
    <citation type="submission" date="2020-02" db="EMBL/GenBank/DDBJ databases">
        <title>Genomic and physiological characterization of two novel Nitrospinaceae genera.</title>
        <authorList>
            <person name="Mueller A.J."/>
            <person name="Jung M.-Y."/>
            <person name="Strachan C.R."/>
            <person name="Herbold C.W."/>
            <person name="Kirkegaard R.H."/>
            <person name="Daims H."/>
        </authorList>
    </citation>
    <scope>NUCLEOTIDE SEQUENCE [LARGE SCALE GENOMIC DNA]</scope>
    <source>
        <strain evidence="3">EB</strain>
    </source>
</reference>
<protein>
    <submittedName>
        <fullName evidence="3">DUF1566 domain-containing protein</fullName>
    </submittedName>
</protein>
<feature type="signal peptide" evidence="1">
    <location>
        <begin position="1"/>
        <end position="31"/>
    </location>
</feature>
<dbReference type="EMBL" id="CP048685">
    <property type="protein sequence ID" value="QPJ60946.1"/>
    <property type="molecule type" value="Genomic_DNA"/>
</dbReference>
<proteinExistence type="predicted"/>
<feature type="domain" description="Lcl C-terminal" evidence="2">
    <location>
        <begin position="71"/>
        <end position="199"/>
    </location>
</feature>
<dbReference type="Pfam" id="PF07603">
    <property type="entry name" value="Lcl_C"/>
    <property type="match status" value="1"/>
</dbReference>
<dbReference type="Proteomes" id="UP000594688">
    <property type="component" value="Chromosome"/>
</dbReference>
<feature type="chain" id="PRO_5032970692" evidence="1">
    <location>
        <begin position="32"/>
        <end position="229"/>
    </location>
</feature>
<sequence length="229" mass="25983">MLEISSKLKKTGRVVVLFASLVCVLAGQVWADGSKTGFDPGFDGQILSMTKPKAELAPSTNPRYQDNKDGSVLDLVTGVVWAKEDSYQRTRDWINWNDAQTYIKKLNKQKFGGSSSWRLPNKEELASLFDESSSIPWNYYWTTNEVHLDPIFGHSHCCYWSEEEYRKEMAWGFNYIRGRAYISSKGGIQKSLTAVRPVRDLTPEEKNKADALLAELGDAVRGPVEKKYE</sequence>
<organism evidence="3 4">
    <name type="scientific">Candidatus Nitronauta litoralis</name>
    <dbReference type="NCBI Taxonomy" id="2705533"/>
    <lineage>
        <taxon>Bacteria</taxon>
        <taxon>Pseudomonadati</taxon>
        <taxon>Nitrospinota/Tectimicrobiota group</taxon>
        <taxon>Nitrospinota</taxon>
        <taxon>Nitrospinia</taxon>
        <taxon>Nitrospinales</taxon>
        <taxon>Nitrospinaceae</taxon>
        <taxon>Candidatus Nitronauta</taxon>
    </lineage>
</organism>